<keyword evidence="2" id="KW-1133">Transmembrane helix</keyword>
<evidence type="ECO:0000313" key="3">
    <source>
        <dbReference type="EMBL" id="KAK7029833.1"/>
    </source>
</evidence>
<gene>
    <name evidence="3" type="ORF">R3P38DRAFT_2775261</name>
</gene>
<evidence type="ECO:0000256" key="2">
    <source>
        <dbReference type="SAM" id="Phobius"/>
    </source>
</evidence>
<dbReference type="EMBL" id="JAWWNJ010000026">
    <property type="protein sequence ID" value="KAK7029833.1"/>
    <property type="molecule type" value="Genomic_DNA"/>
</dbReference>
<evidence type="ECO:0000256" key="1">
    <source>
        <dbReference type="SAM" id="MobiDB-lite"/>
    </source>
</evidence>
<sequence length="286" mass="31686">MPPAPAPQVTDGPYTSFDPFYWDPFPMPTFLVTPSAATPTSSNWVDPLIQGVPAAPKLPVWAIVLMAVSLGAGFLLLCYYAQKSSKAWSVDLPSRSDPNRKKLSFSQTVEKMMVIEMETKPKPKSIRAPPPAYTGNKSVKKSSARQPPPKDEVPRKSSIPRVIGKLSDPPAYLTSMEKKWSGFDEAALRESITHANTRHNKHKDSDVPKPYIAPSRKKSAQAAKDAEQGLMVPPILRPRGRGEFAVDDVENELDVLNPLGRRWPCTQYNKPTSETRPMQPAARSVW</sequence>
<dbReference type="AlphaFoldDB" id="A0AAW0BTW4"/>
<proteinExistence type="predicted"/>
<feature type="transmembrane region" description="Helical" evidence="2">
    <location>
        <begin position="60"/>
        <end position="81"/>
    </location>
</feature>
<accession>A0AAW0BTW4</accession>
<comment type="caution">
    <text evidence="3">The sequence shown here is derived from an EMBL/GenBank/DDBJ whole genome shotgun (WGS) entry which is preliminary data.</text>
</comment>
<feature type="region of interest" description="Disordered" evidence="1">
    <location>
        <begin position="262"/>
        <end position="286"/>
    </location>
</feature>
<evidence type="ECO:0000313" key="4">
    <source>
        <dbReference type="Proteomes" id="UP001362999"/>
    </source>
</evidence>
<protein>
    <submittedName>
        <fullName evidence="3">Uncharacterized protein</fullName>
    </submittedName>
</protein>
<feature type="region of interest" description="Disordered" evidence="1">
    <location>
        <begin position="117"/>
        <end position="165"/>
    </location>
</feature>
<dbReference type="Proteomes" id="UP001362999">
    <property type="component" value="Unassembled WGS sequence"/>
</dbReference>
<name>A0AAW0BTW4_9AGAR</name>
<keyword evidence="2" id="KW-0472">Membrane</keyword>
<keyword evidence="4" id="KW-1185">Reference proteome</keyword>
<feature type="compositionally biased region" description="Polar residues" evidence="1">
    <location>
        <begin position="266"/>
        <end position="276"/>
    </location>
</feature>
<keyword evidence="2" id="KW-0812">Transmembrane</keyword>
<organism evidence="3 4">
    <name type="scientific">Favolaschia claudopus</name>
    <dbReference type="NCBI Taxonomy" id="2862362"/>
    <lineage>
        <taxon>Eukaryota</taxon>
        <taxon>Fungi</taxon>
        <taxon>Dikarya</taxon>
        <taxon>Basidiomycota</taxon>
        <taxon>Agaricomycotina</taxon>
        <taxon>Agaricomycetes</taxon>
        <taxon>Agaricomycetidae</taxon>
        <taxon>Agaricales</taxon>
        <taxon>Marasmiineae</taxon>
        <taxon>Mycenaceae</taxon>
        <taxon>Favolaschia</taxon>
    </lineage>
</organism>
<reference evidence="3 4" key="1">
    <citation type="journal article" date="2024" name="J Genomics">
        <title>Draft genome sequencing and assembly of Favolaschia claudopus CIRM-BRFM 2984 isolated from oak limbs.</title>
        <authorList>
            <person name="Navarro D."/>
            <person name="Drula E."/>
            <person name="Chaduli D."/>
            <person name="Cazenave R."/>
            <person name="Ahrendt S."/>
            <person name="Wang J."/>
            <person name="Lipzen A."/>
            <person name="Daum C."/>
            <person name="Barry K."/>
            <person name="Grigoriev I.V."/>
            <person name="Favel A."/>
            <person name="Rosso M.N."/>
            <person name="Martin F."/>
        </authorList>
    </citation>
    <scope>NUCLEOTIDE SEQUENCE [LARGE SCALE GENOMIC DNA]</scope>
    <source>
        <strain evidence="3 4">CIRM-BRFM 2984</strain>
    </source>
</reference>